<name>A0A9W6HMN8_9MICO</name>
<feature type="transmembrane region" description="Helical" evidence="1">
    <location>
        <begin position="128"/>
        <end position="149"/>
    </location>
</feature>
<protein>
    <recommendedName>
        <fullName evidence="2">DUF1648 domain-containing protein</fullName>
    </recommendedName>
</protein>
<evidence type="ECO:0000259" key="2">
    <source>
        <dbReference type="Pfam" id="PF07853"/>
    </source>
</evidence>
<feature type="transmembrane region" description="Helical" evidence="1">
    <location>
        <begin position="93"/>
        <end position="116"/>
    </location>
</feature>
<feature type="transmembrane region" description="Helical" evidence="1">
    <location>
        <begin position="58"/>
        <end position="81"/>
    </location>
</feature>
<keyword evidence="1" id="KW-1133">Transmembrane helix</keyword>
<feature type="transmembrane region" description="Helical" evidence="1">
    <location>
        <begin position="12"/>
        <end position="38"/>
    </location>
</feature>
<keyword evidence="1" id="KW-0472">Membrane</keyword>
<keyword evidence="4" id="KW-1185">Reference proteome</keyword>
<evidence type="ECO:0000313" key="4">
    <source>
        <dbReference type="Proteomes" id="UP001142291"/>
    </source>
</evidence>
<organism evidence="3 4">
    <name type="scientific">Microbacterium dextranolyticum</name>
    <dbReference type="NCBI Taxonomy" id="36806"/>
    <lineage>
        <taxon>Bacteria</taxon>
        <taxon>Bacillati</taxon>
        <taxon>Actinomycetota</taxon>
        <taxon>Actinomycetes</taxon>
        <taxon>Micrococcales</taxon>
        <taxon>Microbacteriaceae</taxon>
        <taxon>Microbacterium</taxon>
    </lineage>
</organism>
<reference evidence="3" key="1">
    <citation type="journal article" date="2014" name="Int. J. Syst. Evol. Microbiol.">
        <title>Complete genome sequence of Corynebacterium casei LMG S-19264T (=DSM 44701T), isolated from a smear-ripened cheese.</title>
        <authorList>
            <consortium name="US DOE Joint Genome Institute (JGI-PGF)"/>
            <person name="Walter F."/>
            <person name="Albersmeier A."/>
            <person name="Kalinowski J."/>
            <person name="Ruckert C."/>
        </authorList>
    </citation>
    <scope>NUCLEOTIDE SEQUENCE</scope>
    <source>
        <strain evidence="3">VKM Ac-1940</strain>
    </source>
</reference>
<evidence type="ECO:0000313" key="3">
    <source>
        <dbReference type="EMBL" id="GLJ95531.1"/>
    </source>
</evidence>
<accession>A0A9W6HMN8</accession>
<proteinExistence type="predicted"/>
<gene>
    <name evidence="3" type="ORF">GCM10017591_15940</name>
</gene>
<feature type="transmembrane region" description="Helical" evidence="1">
    <location>
        <begin position="214"/>
        <end position="235"/>
    </location>
</feature>
<sequence length="333" mass="34513">MTPPRSTAVRRFVLVAITLPIALTLLSLIAQIAVVPTLPDPIATHWGLGGGPNGFGPVWVPLVLTGAVGLGLPLLLAASVLNGLRRGDRGATYRFLGAVALGESTLIAVLVTWTTLMQAGLADAADAPSATLPAIVAFVAAAGAGVLGWRLQPDEPYRPSTPVDLDRVALEPTERVVWLQSVRIAVSGMIVLGVSLLLIVACLVFTILTAPLPVVLMMAAVTLLMVAAVAMATAFHVRVDASGLSVTSVFGFPRIHIPLQDIDQVSAAHVSPMGEFGGWGLRWALGGGFGVVLRTGEGIRVRRRSGKVFTVTVDDAETGAAVLQALVARAARG</sequence>
<dbReference type="AlphaFoldDB" id="A0A9W6HMN8"/>
<dbReference type="RefSeq" id="WP_204963969.1">
    <property type="nucleotide sequence ID" value="NZ_BAAAUR010000001.1"/>
</dbReference>
<comment type="caution">
    <text evidence="3">The sequence shown here is derived from an EMBL/GenBank/DDBJ whole genome shotgun (WGS) entry which is preliminary data.</text>
</comment>
<feature type="domain" description="DUF1648" evidence="2">
    <location>
        <begin position="23"/>
        <end position="63"/>
    </location>
</feature>
<dbReference type="EMBL" id="BSER01000009">
    <property type="protein sequence ID" value="GLJ95531.1"/>
    <property type="molecule type" value="Genomic_DNA"/>
</dbReference>
<keyword evidence="1" id="KW-0812">Transmembrane</keyword>
<dbReference type="InterPro" id="IPR012867">
    <property type="entry name" value="DUF1648"/>
</dbReference>
<dbReference type="Proteomes" id="UP001142291">
    <property type="component" value="Unassembled WGS sequence"/>
</dbReference>
<reference evidence="3" key="2">
    <citation type="submission" date="2023-01" db="EMBL/GenBank/DDBJ databases">
        <authorList>
            <person name="Sun Q."/>
            <person name="Evtushenko L."/>
        </authorList>
    </citation>
    <scope>NUCLEOTIDE SEQUENCE</scope>
    <source>
        <strain evidence="3">VKM Ac-1940</strain>
    </source>
</reference>
<dbReference type="Pfam" id="PF07853">
    <property type="entry name" value="DUF1648"/>
    <property type="match status" value="1"/>
</dbReference>
<feature type="transmembrane region" description="Helical" evidence="1">
    <location>
        <begin position="184"/>
        <end position="208"/>
    </location>
</feature>
<evidence type="ECO:0000256" key="1">
    <source>
        <dbReference type="SAM" id="Phobius"/>
    </source>
</evidence>